<dbReference type="AlphaFoldDB" id="X1F5J9"/>
<sequence>VYAVIEQIGKESKWITLNALKVLKRYYNLINQIN</sequence>
<protein>
    <submittedName>
        <fullName evidence="1">Uncharacterized protein</fullName>
    </submittedName>
</protein>
<accession>X1F5J9</accession>
<gene>
    <name evidence="1" type="ORF">S03H2_24699</name>
</gene>
<name>X1F5J9_9ZZZZ</name>
<feature type="non-terminal residue" evidence="1">
    <location>
        <position position="1"/>
    </location>
</feature>
<comment type="caution">
    <text evidence="1">The sequence shown here is derived from an EMBL/GenBank/DDBJ whole genome shotgun (WGS) entry which is preliminary data.</text>
</comment>
<reference evidence="1" key="1">
    <citation type="journal article" date="2014" name="Front. Microbiol.">
        <title>High frequency of phylogenetically diverse reductive dehalogenase-homologous genes in deep subseafloor sedimentary metagenomes.</title>
        <authorList>
            <person name="Kawai M."/>
            <person name="Futagami T."/>
            <person name="Toyoda A."/>
            <person name="Takaki Y."/>
            <person name="Nishi S."/>
            <person name="Hori S."/>
            <person name="Arai W."/>
            <person name="Tsubouchi T."/>
            <person name="Morono Y."/>
            <person name="Uchiyama I."/>
            <person name="Ito T."/>
            <person name="Fujiyama A."/>
            <person name="Inagaki F."/>
            <person name="Takami H."/>
        </authorList>
    </citation>
    <scope>NUCLEOTIDE SEQUENCE</scope>
    <source>
        <strain evidence="1">Expedition CK06-06</strain>
    </source>
</reference>
<dbReference type="EMBL" id="BARU01013793">
    <property type="protein sequence ID" value="GAH40911.1"/>
    <property type="molecule type" value="Genomic_DNA"/>
</dbReference>
<evidence type="ECO:0000313" key="1">
    <source>
        <dbReference type="EMBL" id="GAH40911.1"/>
    </source>
</evidence>
<proteinExistence type="predicted"/>
<organism evidence="1">
    <name type="scientific">marine sediment metagenome</name>
    <dbReference type="NCBI Taxonomy" id="412755"/>
    <lineage>
        <taxon>unclassified sequences</taxon>
        <taxon>metagenomes</taxon>
        <taxon>ecological metagenomes</taxon>
    </lineage>
</organism>